<evidence type="ECO:0000313" key="12">
    <source>
        <dbReference type="Proteomes" id="UP000284742"/>
    </source>
</evidence>
<evidence type="ECO:0000313" key="2">
    <source>
        <dbReference type="EMBL" id="RGO54034.1"/>
    </source>
</evidence>
<dbReference type="Pfam" id="PF12993">
    <property type="entry name" value="DUF3877"/>
    <property type="match status" value="1"/>
</dbReference>
<dbReference type="EMBL" id="QSRA01000003">
    <property type="protein sequence ID" value="RGK85573.1"/>
    <property type="molecule type" value="Genomic_DNA"/>
</dbReference>
<sequence>MEYKRLEQSLIDIVKEEQAKLGYRKEDVRLYYPLSTLNHFFDTEDTVEEMAERLTHLPEDMKARLGEIAVTHKKDRFCFHIPEQGSEYVHEHTAENEFIKELIELVREHGCTKKKILELFGQYSENTITEEMNNGEFDFYVRFPEGSEDRYYYCFKDEGCHIIYHRFLPEDYADFEF</sequence>
<evidence type="ECO:0000313" key="3">
    <source>
        <dbReference type="EMBL" id="RGR56696.1"/>
    </source>
</evidence>
<dbReference type="Proteomes" id="UP000284742">
    <property type="component" value="Unassembled WGS sequence"/>
</dbReference>
<evidence type="ECO:0000313" key="5">
    <source>
        <dbReference type="EMBL" id="RHC05580.1"/>
    </source>
</evidence>
<dbReference type="EMBL" id="QRHN01000007">
    <property type="protein sequence ID" value="RHF79081.1"/>
    <property type="molecule type" value="Genomic_DNA"/>
</dbReference>
<evidence type="ECO:0000313" key="6">
    <source>
        <dbReference type="EMBL" id="RHF79081.1"/>
    </source>
</evidence>
<evidence type="ECO:0000313" key="4">
    <source>
        <dbReference type="EMBL" id="RGW51261.1"/>
    </source>
</evidence>
<dbReference type="EMBL" id="QSAJ01000033">
    <property type="protein sequence ID" value="RGW51261.1"/>
    <property type="molecule type" value="Genomic_DNA"/>
</dbReference>
<dbReference type="AlphaFoldDB" id="A0A395XMM6"/>
<organism evidence="4 10">
    <name type="scientific">Dorea formicigenerans</name>
    <dbReference type="NCBI Taxonomy" id="39486"/>
    <lineage>
        <taxon>Bacteria</taxon>
        <taxon>Bacillati</taxon>
        <taxon>Bacillota</taxon>
        <taxon>Clostridia</taxon>
        <taxon>Lachnospirales</taxon>
        <taxon>Lachnospiraceae</taxon>
        <taxon>Dorea</taxon>
    </lineage>
</organism>
<dbReference type="RefSeq" id="WP_005340132.1">
    <property type="nucleotide sequence ID" value="NZ_AP031430.1"/>
</dbReference>
<dbReference type="EMBL" id="QSVQ01000002">
    <property type="protein sequence ID" value="RGO54034.1"/>
    <property type="molecule type" value="Genomic_DNA"/>
</dbReference>
<keyword evidence="8" id="KW-1185">Reference proteome</keyword>
<evidence type="ECO:0000313" key="7">
    <source>
        <dbReference type="EMBL" id="VUX00529.1"/>
    </source>
</evidence>
<evidence type="ECO:0000313" key="10">
    <source>
        <dbReference type="Proteomes" id="UP000266376"/>
    </source>
</evidence>
<name>A0A395XMM6_9FIRM</name>
<evidence type="ECO:0000313" key="8">
    <source>
        <dbReference type="Proteomes" id="UP000261055"/>
    </source>
</evidence>
<dbReference type="EMBL" id="QRUK01000027">
    <property type="protein sequence ID" value="RGR56696.1"/>
    <property type="molecule type" value="Genomic_DNA"/>
</dbReference>
<reference evidence="8 9" key="1">
    <citation type="submission" date="2018-08" db="EMBL/GenBank/DDBJ databases">
        <title>A genome reference for cultivated species of the human gut microbiota.</title>
        <authorList>
            <person name="Zou Y."/>
            <person name="Xue W."/>
            <person name="Luo G."/>
        </authorList>
    </citation>
    <scope>NUCLEOTIDE SEQUENCE [LARGE SCALE GENOMIC DNA]</scope>
    <source>
        <strain evidence="4 10">AF12-11</strain>
        <strain evidence="3 11">AF25-11</strain>
        <strain evidence="6 13">AM23-7AC</strain>
        <strain evidence="5 12">AM37-5</strain>
        <strain evidence="2 8">OM02-12</strain>
        <strain evidence="1 9">TF09-3</strain>
    </source>
</reference>
<dbReference type="EMBL" id="QSHK01000008">
    <property type="protein sequence ID" value="RHC05580.1"/>
    <property type="molecule type" value="Genomic_DNA"/>
</dbReference>
<protein>
    <submittedName>
        <fullName evidence="7">DUF based on E. rectale Gene description</fullName>
    </submittedName>
</protein>
<dbReference type="Proteomes" id="UP000358366">
    <property type="component" value="Unassembled WGS sequence"/>
</dbReference>
<evidence type="ECO:0000313" key="13">
    <source>
        <dbReference type="Proteomes" id="UP000285666"/>
    </source>
</evidence>
<evidence type="ECO:0000313" key="14">
    <source>
        <dbReference type="Proteomes" id="UP000358366"/>
    </source>
</evidence>
<reference evidence="7 14" key="2">
    <citation type="submission" date="2019-07" db="EMBL/GenBank/DDBJ databases">
        <authorList>
            <person name="Hibberd C M."/>
            <person name="Gehrig L. J."/>
            <person name="Chang H.-W."/>
            <person name="Venkatesh S."/>
        </authorList>
    </citation>
    <scope>NUCLEOTIDE SEQUENCE [LARGE SCALE GENOMIC DNA]</scope>
    <source>
        <strain evidence="7">Dorea_formicigenerans_SSTS_Bg7063</strain>
    </source>
</reference>
<evidence type="ECO:0000313" key="11">
    <source>
        <dbReference type="Proteomes" id="UP000283652"/>
    </source>
</evidence>
<dbReference type="Proteomes" id="UP000261324">
    <property type="component" value="Unassembled WGS sequence"/>
</dbReference>
<dbReference type="Proteomes" id="UP000266376">
    <property type="component" value="Unassembled WGS sequence"/>
</dbReference>
<proteinExistence type="predicted"/>
<accession>A0A395XMM6</accession>
<dbReference type="Proteomes" id="UP000285666">
    <property type="component" value="Unassembled WGS sequence"/>
</dbReference>
<gene>
    <name evidence="7" type="ORF">DFSSTS7063_00936</name>
    <name evidence="6" type="ORF">DW658_06625</name>
    <name evidence="5" type="ORF">DW860_11235</name>
    <name evidence="4" type="ORF">DWV67_12320</name>
    <name evidence="3" type="ORF">DWY33_12390</name>
    <name evidence="2" type="ORF">DXB12_02725</name>
    <name evidence="1" type="ORF">DXC93_03865</name>
</gene>
<evidence type="ECO:0000313" key="9">
    <source>
        <dbReference type="Proteomes" id="UP000261324"/>
    </source>
</evidence>
<dbReference type="Proteomes" id="UP000283652">
    <property type="component" value="Unassembled WGS sequence"/>
</dbReference>
<evidence type="ECO:0000313" key="1">
    <source>
        <dbReference type="EMBL" id="RGK85573.1"/>
    </source>
</evidence>
<dbReference type="EMBL" id="CABHNI010000018">
    <property type="protein sequence ID" value="VUX00529.1"/>
    <property type="molecule type" value="Genomic_DNA"/>
</dbReference>
<dbReference type="Proteomes" id="UP000261055">
    <property type="component" value="Unassembled WGS sequence"/>
</dbReference>
<dbReference type="InterPro" id="IPR024539">
    <property type="entry name" value="DUF3877"/>
</dbReference>